<reference evidence="1" key="1">
    <citation type="journal article" date="2012" name="Proc. Natl. Acad. Sci. U.S.A.">
        <title>Antigenic diversity is generated by distinct evolutionary mechanisms in African trypanosome species.</title>
        <authorList>
            <person name="Jackson A.P."/>
            <person name="Berry A."/>
            <person name="Aslett M."/>
            <person name="Allison H.C."/>
            <person name="Burton P."/>
            <person name="Vavrova-Anderson J."/>
            <person name="Brown R."/>
            <person name="Browne H."/>
            <person name="Corton N."/>
            <person name="Hauser H."/>
            <person name="Gamble J."/>
            <person name="Gilderthorp R."/>
            <person name="Marcello L."/>
            <person name="McQuillan J."/>
            <person name="Otto T.D."/>
            <person name="Quail M.A."/>
            <person name="Sanders M.J."/>
            <person name="van Tonder A."/>
            <person name="Ginger M.L."/>
            <person name="Field M.C."/>
            <person name="Barry J.D."/>
            <person name="Hertz-Fowler C."/>
            <person name="Berriman M."/>
        </authorList>
    </citation>
    <scope>NUCLEOTIDE SEQUENCE</scope>
    <source>
        <strain evidence="1">Y486</strain>
    </source>
</reference>
<sequence length="101" mass="11354">MILPTSHQLFNRHTAGRCCHTWHCYRTMSVNYSFTNGIHQAATLAKTLLISIGVHQYTASVCTCPHTSMVVGSHRGYIGHLISCRSNVLLTTKNGHVLRFW</sequence>
<gene>
    <name evidence="1" type="ORF">TVY486_1015060</name>
</gene>
<dbReference type="AlphaFoldDB" id="G0U4U9"/>
<evidence type="ECO:0000313" key="1">
    <source>
        <dbReference type="EMBL" id="CCC52464.1"/>
    </source>
</evidence>
<name>G0U4U9_TRYVY</name>
<protein>
    <submittedName>
        <fullName evidence="1">Uncharacterized protein</fullName>
    </submittedName>
</protein>
<dbReference type="EMBL" id="HE573026">
    <property type="protein sequence ID" value="CCC52464.1"/>
    <property type="molecule type" value="Genomic_DNA"/>
</dbReference>
<proteinExistence type="predicted"/>
<organism evidence="1">
    <name type="scientific">Trypanosoma vivax (strain Y486)</name>
    <dbReference type="NCBI Taxonomy" id="1055687"/>
    <lineage>
        <taxon>Eukaryota</taxon>
        <taxon>Discoba</taxon>
        <taxon>Euglenozoa</taxon>
        <taxon>Kinetoplastea</taxon>
        <taxon>Metakinetoplastina</taxon>
        <taxon>Trypanosomatida</taxon>
        <taxon>Trypanosomatidae</taxon>
        <taxon>Trypanosoma</taxon>
        <taxon>Duttonella</taxon>
    </lineage>
</organism>
<accession>G0U4U9</accession>